<evidence type="ECO:0000256" key="1">
    <source>
        <dbReference type="SAM" id="Phobius"/>
    </source>
</evidence>
<gene>
    <name evidence="2" type="ORF">DCMF_13090</name>
</gene>
<evidence type="ECO:0000313" key="2">
    <source>
        <dbReference type="EMBL" id="ATW25567.1"/>
    </source>
</evidence>
<keyword evidence="3" id="KW-1185">Reference proteome</keyword>
<accession>A0A3G1KT14</accession>
<organism evidence="2 3">
    <name type="scientific">Formimonas warabiya</name>
    <dbReference type="NCBI Taxonomy" id="1761012"/>
    <lineage>
        <taxon>Bacteria</taxon>
        <taxon>Bacillati</taxon>
        <taxon>Bacillota</taxon>
        <taxon>Clostridia</taxon>
        <taxon>Eubacteriales</taxon>
        <taxon>Peptococcaceae</taxon>
        <taxon>Candidatus Formimonas</taxon>
    </lineage>
</organism>
<feature type="transmembrane region" description="Helical" evidence="1">
    <location>
        <begin position="6"/>
        <end position="22"/>
    </location>
</feature>
<keyword evidence="1" id="KW-0472">Membrane</keyword>
<sequence length="60" mass="6920">MHKYAKYILVLCILILVAGILFRPSGKLRSPEPGAINYLTAYQEAKEDRVPVFLEFFGRY</sequence>
<keyword evidence="1" id="KW-0812">Transmembrane</keyword>
<protein>
    <submittedName>
        <fullName evidence="2">Uncharacterized protein</fullName>
    </submittedName>
</protein>
<name>A0A3G1KT14_FORW1</name>
<keyword evidence="1" id="KW-1133">Transmembrane helix</keyword>
<dbReference type="EMBL" id="CP017634">
    <property type="protein sequence ID" value="ATW25567.1"/>
    <property type="molecule type" value="Genomic_DNA"/>
</dbReference>
<reference evidence="2 3" key="1">
    <citation type="submission" date="2016-10" db="EMBL/GenBank/DDBJ databases">
        <title>Complete Genome Sequence of Peptococcaceae strain DCMF.</title>
        <authorList>
            <person name="Edwards R.J."/>
            <person name="Holland S.I."/>
            <person name="Deshpande N.P."/>
            <person name="Wong Y.K."/>
            <person name="Ertan H."/>
            <person name="Manefield M."/>
            <person name="Russell T.L."/>
            <person name="Lee M.J."/>
        </authorList>
    </citation>
    <scope>NUCLEOTIDE SEQUENCE [LARGE SCALE GENOMIC DNA]</scope>
    <source>
        <strain evidence="2 3">DCMF</strain>
    </source>
</reference>
<evidence type="ECO:0000313" key="3">
    <source>
        <dbReference type="Proteomes" id="UP000323521"/>
    </source>
</evidence>
<dbReference type="AlphaFoldDB" id="A0A3G1KT14"/>
<dbReference type="KEGG" id="fwa:DCMF_13090"/>
<proteinExistence type="predicted"/>
<dbReference type="Proteomes" id="UP000323521">
    <property type="component" value="Chromosome"/>
</dbReference>